<feature type="region of interest" description="Disordered" evidence="1">
    <location>
        <begin position="1"/>
        <end position="42"/>
    </location>
</feature>
<keyword evidence="3" id="KW-1185">Reference proteome</keyword>
<evidence type="ECO:0000256" key="1">
    <source>
        <dbReference type="SAM" id="MobiDB-lite"/>
    </source>
</evidence>
<feature type="compositionally biased region" description="Acidic residues" evidence="1">
    <location>
        <begin position="10"/>
        <end position="21"/>
    </location>
</feature>
<gene>
    <name evidence="2" type="ORF">FHX75_12443</name>
</gene>
<reference evidence="2 3" key="1">
    <citation type="submission" date="2019-06" db="EMBL/GenBank/DDBJ databases">
        <title>Sequencing the genomes of 1000 actinobacteria strains.</title>
        <authorList>
            <person name="Klenk H.-P."/>
        </authorList>
    </citation>
    <scope>NUCLEOTIDE SEQUENCE [LARGE SCALE GENOMIC DNA]</scope>
    <source>
        <strain evidence="2 3">DSM 102131</strain>
    </source>
</reference>
<comment type="caution">
    <text evidence="2">The sequence shown here is derived from an EMBL/GenBank/DDBJ whole genome shotgun (WGS) entry which is preliminary data.</text>
</comment>
<dbReference type="EMBL" id="VIXA01000002">
    <property type="protein sequence ID" value="TWG21925.1"/>
    <property type="molecule type" value="Genomic_DNA"/>
</dbReference>
<dbReference type="Proteomes" id="UP000319927">
    <property type="component" value="Unassembled WGS sequence"/>
</dbReference>
<accession>A0A561WDH7</accession>
<evidence type="ECO:0000313" key="3">
    <source>
        <dbReference type="Proteomes" id="UP000319927"/>
    </source>
</evidence>
<evidence type="ECO:0000313" key="2">
    <source>
        <dbReference type="EMBL" id="TWG21925.1"/>
    </source>
</evidence>
<sequence length="64" mass="6846">MLAAALADPPLDEPDEPDEPDVLPPLDEVPDDPLPDEAPVSDFAGFGVVLPVLLSEPEERESVR</sequence>
<proteinExistence type="predicted"/>
<name>A0A561WDH7_9ACTN</name>
<dbReference type="AlphaFoldDB" id="A0A561WDH7"/>
<organism evidence="2 3">
    <name type="scientific">Micromonospora palomenae</name>
    <dbReference type="NCBI Taxonomy" id="1461247"/>
    <lineage>
        <taxon>Bacteria</taxon>
        <taxon>Bacillati</taxon>
        <taxon>Actinomycetota</taxon>
        <taxon>Actinomycetes</taxon>
        <taxon>Micromonosporales</taxon>
        <taxon>Micromonosporaceae</taxon>
        <taxon>Micromonospora</taxon>
    </lineage>
</organism>
<protein>
    <submittedName>
        <fullName evidence="2">Uncharacterized protein</fullName>
    </submittedName>
</protein>